<feature type="signal peptide" evidence="1">
    <location>
        <begin position="1"/>
        <end position="29"/>
    </location>
</feature>
<dbReference type="Proteomes" id="UP001057348">
    <property type="component" value="Chromosome"/>
</dbReference>
<dbReference type="EMBL" id="CP092751">
    <property type="protein sequence ID" value="USP96008.1"/>
    <property type="molecule type" value="Genomic_DNA"/>
</dbReference>
<feature type="chain" id="PRO_5047036731" evidence="1">
    <location>
        <begin position="30"/>
        <end position="149"/>
    </location>
</feature>
<reference evidence="2" key="1">
    <citation type="submission" date="2022-02" db="EMBL/GenBank/DDBJ databases">
        <title>Draft Genome Sequence of Bacillus vallismortis Strain BL01, Isolated from Artemisia lerchiana Web. Roots.</title>
        <authorList>
            <person name="Chebotar V.K."/>
            <person name="Gancheva M.S."/>
            <person name="Chizhevskaya E.P."/>
            <person name="Komarova O.V."/>
            <person name="Baganova M.E."/>
            <person name="Zaplatkin A.N."/>
            <person name="Pishchik V.N."/>
        </authorList>
    </citation>
    <scope>NUCLEOTIDE SEQUENCE</scope>
    <source>
        <strain evidence="2">BL01</strain>
    </source>
</reference>
<dbReference type="RefSeq" id="WP_087993907.1">
    <property type="nucleotide sequence ID" value="NZ_CP092751.1"/>
</dbReference>
<sequence>MNLKSIFKGVTSTLIAGVIVGTCAIPAFAESTTSVSSKNYAVTSGEFKALDREVSDGSVDQSSWSRTFELDENDGAQVNFWASNNGSNDIKISIDGIVSRTLAPGEQGNISAEVENGWFGWTYNYTFTASPTAQGGSVKMNYRIAQRNN</sequence>
<evidence type="ECO:0000313" key="2">
    <source>
        <dbReference type="EMBL" id="USP96008.1"/>
    </source>
</evidence>
<accession>A0ABY4Y0J7</accession>
<gene>
    <name evidence="2" type="ORF">MKF32_02705</name>
</gene>
<keyword evidence="1" id="KW-0732">Signal</keyword>
<name>A0ABY4Y0J7_BACVA</name>
<keyword evidence="3" id="KW-1185">Reference proteome</keyword>
<protein>
    <submittedName>
        <fullName evidence="2">Uncharacterized protein</fullName>
    </submittedName>
</protein>
<organism evidence="2 3">
    <name type="scientific">Bacillus vallismortis</name>
    <dbReference type="NCBI Taxonomy" id="72361"/>
    <lineage>
        <taxon>Bacteria</taxon>
        <taxon>Bacillati</taxon>
        <taxon>Bacillota</taxon>
        <taxon>Bacilli</taxon>
        <taxon>Bacillales</taxon>
        <taxon>Bacillaceae</taxon>
        <taxon>Bacillus</taxon>
    </lineage>
</organism>
<evidence type="ECO:0000256" key="1">
    <source>
        <dbReference type="SAM" id="SignalP"/>
    </source>
</evidence>
<evidence type="ECO:0000313" key="3">
    <source>
        <dbReference type="Proteomes" id="UP001057348"/>
    </source>
</evidence>
<proteinExistence type="predicted"/>